<comment type="caution">
    <text evidence="2">The sequence shown here is derived from an EMBL/GenBank/DDBJ whole genome shotgun (WGS) entry which is preliminary data.</text>
</comment>
<accession>A0A1F6FNC2</accession>
<name>A0A1F6FNC2_9BACT</name>
<evidence type="ECO:0000313" key="2">
    <source>
        <dbReference type="EMBL" id="OGG87356.1"/>
    </source>
</evidence>
<dbReference type="Proteomes" id="UP000177968">
    <property type="component" value="Unassembled WGS sequence"/>
</dbReference>
<feature type="domain" description="Transcriptional repressor PaaX-like central Cas2-like" evidence="1">
    <location>
        <begin position="95"/>
        <end position="170"/>
    </location>
</feature>
<dbReference type="Pfam" id="PF20803">
    <property type="entry name" value="PaaX_M"/>
    <property type="match status" value="1"/>
</dbReference>
<evidence type="ECO:0000259" key="1">
    <source>
        <dbReference type="Pfam" id="PF20803"/>
    </source>
</evidence>
<proteinExistence type="predicted"/>
<dbReference type="SUPFAM" id="SSF143430">
    <property type="entry name" value="TTP0101/SSO1404-like"/>
    <property type="match status" value="1"/>
</dbReference>
<dbReference type="EMBL" id="MFMO01000030">
    <property type="protein sequence ID" value="OGG87356.1"/>
    <property type="molecule type" value="Genomic_DNA"/>
</dbReference>
<organism evidence="2 3">
    <name type="scientific">Candidatus Kaiserbacteria bacterium RIFCSPLOWO2_12_FULL_50_28</name>
    <dbReference type="NCBI Taxonomy" id="1798527"/>
    <lineage>
        <taxon>Bacteria</taxon>
        <taxon>Candidatus Kaiseribacteriota</taxon>
    </lineage>
</organism>
<dbReference type="AlphaFoldDB" id="A0A1F6FNC2"/>
<dbReference type="Gene3D" id="3.30.70.2650">
    <property type="match status" value="1"/>
</dbReference>
<sequence length="179" mass="21257">MSHRRPTSETLILLKIAARIFTGSIRSPSGVIYTLLNATEKDDSISSREKMKRRLQTMRRQGYLSKNGEHYALSSIGLHTLEKERLWTLSIPAQKKHDGFWRLLVFDIPKEKSRVRIVFVRHLQNLGLQFYQRSVWIYPYPFEKEVRQVAKMYGLLPHISFITATRIDKESEFRKRFRF</sequence>
<evidence type="ECO:0000313" key="3">
    <source>
        <dbReference type="Proteomes" id="UP000177968"/>
    </source>
</evidence>
<reference evidence="2 3" key="1">
    <citation type="journal article" date="2016" name="Nat. Commun.">
        <title>Thousands of microbial genomes shed light on interconnected biogeochemical processes in an aquifer system.</title>
        <authorList>
            <person name="Anantharaman K."/>
            <person name="Brown C.T."/>
            <person name="Hug L.A."/>
            <person name="Sharon I."/>
            <person name="Castelle C.J."/>
            <person name="Probst A.J."/>
            <person name="Thomas B.C."/>
            <person name="Singh A."/>
            <person name="Wilkins M.J."/>
            <person name="Karaoz U."/>
            <person name="Brodie E.L."/>
            <person name="Williams K.H."/>
            <person name="Hubbard S.S."/>
            <person name="Banfield J.F."/>
        </authorList>
    </citation>
    <scope>NUCLEOTIDE SEQUENCE [LARGE SCALE GENOMIC DNA]</scope>
</reference>
<gene>
    <name evidence="2" type="ORF">A3H15_01620</name>
</gene>
<dbReference type="InterPro" id="IPR048846">
    <property type="entry name" value="PaaX-like_central"/>
</dbReference>
<protein>
    <recommendedName>
        <fullName evidence="1">Transcriptional repressor PaaX-like central Cas2-like domain-containing protein</fullName>
    </recommendedName>
</protein>